<feature type="compositionally biased region" description="Basic residues" evidence="1">
    <location>
        <begin position="1"/>
        <end position="11"/>
    </location>
</feature>
<keyword evidence="3" id="KW-1185">Reference proteome</keyword>
<name>A0A834W6P4_9FABA</name>
<evidence type="ECO:0000256" key="1">
    <source>
        <dbReference type="SAM" id="MobiDB-lite"/>
    </source>
</evidence>
<accession>A0A834W6P4</accession>
<organism evidence="2 3">
    <name type="scientific">Senna tora</name>
    <dbReference type="NCBI Taxonomy" id="362788"/>
    <lineage>
        <taxon>Eukaryota</taxon>
        <taxon>Viridiplantae</taxon>
        <taxon>Streptophyta</taxon>
        <taxon>Embryophyta</taxon>
        <taxon>Tracheophyta</taxon>
        <taxon>Spermatophyta</taxon>
        <taxon>Magnoliopsida</taxon>
        <taxon>eudicotyledons</taxon>
        <taxon>Gunneridae</taxon>
        <taxon>Pentapetalae</taxon>
        <taxon>rosids</taxon>
        <taxon>fabids</taxon>
        <taxon>Fabales</taxon>
        <taxon>Fabaceae</taxon>
        <taxon>Caesalpinioideae</taxon>
        <taxon>Cassia clade</taxon>
        <taxon>Senna</taxon>
    </lineage>
</organism>
<dbReference type="AlphaFoldDB" id="A0A834W6P4"/>
<feature type="compositionally biased region" description="Basic residues" evidence="1">
    <location>
        <begin position="38"/>
        <end position="51"/>
    </location>
</feature>
<evidence type="ECO:0000313" key="3">
    <source>
        <dbReference type="Proteomes" id="UP000634136"/>
    </source>
</evidence>
<sequence length="51" mass="6068">MDSKNLRHKNKQPLSPLKDISSNKRSRRKPVDDEENRKNKKTTISKRPNRP</sequence>
<dbReference type="EMBL" id="JAAIUW010000010">
    <property type="protein sequence ID" value="KAF7811940.1"/>
    <property type="molecule type" value="Genomic_DNA"/>
</dbReference>
<protein>
    <submittedName>
        <fullName evidence="2">Uncharacterized protein</fullName>
    </submittedName>
</protein>
<proteinExistence type="predicted"/>
<dbReference type="Proteomes" id="UP000634136">
    <property type="component" value="Unassembled WGS sequence"/>
</dbReference>
<comment type="caution">
    <text evidence="2">The sequence shown here is derived from an EMBL/GenBank/DDBJ whole genome shotgun (WGS) entry which is preliminary data.</text>
</comment>
<feature type="region of interest" description="Disordered" evidence="1">
    <location>
        <begin position="1"/>
        <end position="51"/>
    </location>
</feature>
<reference evidence="2" key="1">
    <citation type="submission" date="2020-09" db="EMBL/GenBank/DDBJ databases">
        <title>Genome-Enabled Discovery of Anthraquinone Biosynthesis in Senna tora.</title>
        <authorList>
            <person name="Kang S.-H."/>
            <person name="Pandey R.P."/>
            <person name="Lee C.-M."/>
            <person name="Sim J.-S."/>
            <person name="Jeong J.-T."/>
            <person name="Choi B.-S."/>
            <person name="Jung M."/>
            <person name="Ginzburg D."/>
            <person name="Zhao K."/>
            <person name="Won S.Y."/>
            <person name="Oh T.-J."/>
            <person name="Yu Y."/>
            <person name="Kim N.-H."/>
            <person name="Lee O.R."/>
            <person name="Lee T.-H."/>
            <person name="Bashyal P."/>
            <person name="Kim T.-S."/>
            <person name="Lee W.-H."/>
            <person name="Kawkins C."/>
            <person name="Kim C.-K."/>
            <person name="Kim J.S."/>
            <person name="Ahn B.O."/>
            <person name="Rhee S.Y."/>
            <person name="Sohng J.K."/>
        </authorList>
    </citation>
    <scope>NUCLEOTIDE SEQUENCE</scope>
    <source>
        <tissue evidence="2">Leaf</tissue>
    </source>
</reference>
<gene>
    <name evidence="2" type="ORF">G2W53_032916</name>
</gene>
<evidence type="ECO:0000313" key="2">
    <source>
        <dbReference type="EMBL" id="KAF7811940.1"/>
    </source>
</evidence>